<dbReference type="RefSeq" id="WP_062021691.1">
    <property type="nucleotide sequence ID" value="NZ_JAKRCZ010000001.1"/>
</dbReference>
<protein>
    <recommendedName>
        <fullName evidence="3">Single-stranded DNA-binding protein</fullName>
    </recommendedName>
</protein>
<evidence type="ECO:0000313" key="5">
    <source>
        <dbReference type="EMBL" id="KXZ58344.1"/>
    </source>
</evidence>
<sequence length="185" mass="19819">MQHYTYLVGNVGSDIRSGTASNGSTWASFRLAVNDAYRTDDGTYVNRPTTWYDVKVWRPWAINVAGSLQKGQRVIVIGRVSMDQWETETASGERLTVNAHAVGPDLSFGMAVFRSNSVTAEENEKMEEIKQRHSDSPWAKVDAPAASDAGDSDQPAVSVDSGSSASTDSEPQMAAAGTGGEGPPF</sequence>
<dbReference type="Proteomes" id="UP000243589">
    <property type="component" value="Unassembled WGS sequence"/>
</dbReference>
<dbReference type="InterPro" id="IPR000424">
    <property type="entry name" value="Primosome_PriB/ssb"/>
</dbReference>
<dbReference type="PROSITE" id="PS50935">
    <property type="entry name" value="SSB"/>
    <property type="match status" value="1"/>
</dbReference>
<dbReference type="InterPro" id="IPR012340">
    <property type="entry name" value="NA-bd_OB-fold"/>
</dbReference>
<dbReference type="NCBIfam" id="TIGR00621">
    <property type="entry name" value="ssb"/>
    <property type="match status" value="1"/>
</dbReference>
<organism evidence="5 6">
    <name type="scientific">Brevibacterium ravenspurgense</name>
    <dbReference type="NCBI Taxonomy" id="479117"/>
    <lineage>
        <taxon>Bacteria</taxon>
        <taxon>Bacillati</taxon>
        <taxon>Actinomycetota</taxon>
        <taxon>Actinomycetes</taxon>
        <taxon>Micrococcales</taxon>
        <taxon>Brevibacteriaceae</taxon>
        <taxon>Brevibacterium</taxon>
    </lineage>
</organism>
<feature type="compositionally biased region" description="Low complexity" evidence="4">
    <location>
        <begin position="142"/>
        <end position="169"/>
    </location>
</feature>
<dbReference type="SUPFAM" id="SSF50249">
    <property type="entry name" value="Nucleic acid-binding proteins"/>
    <property type="match status" value="1"/>
</dbReference>
<proteinExistence type="predicted"/>
<dbReference type="GO" id="GO:0003697">
    <property type="term" value="F:single-stranded DNA binding"/>
    <property type="evidence" value="ECO:0007669"/>
    <property type="project" value="InterPro"/>
</dbReference>
<evidence type="ECO:0000313" key="6">
    <source>
        <dbReference type="Proteomes" id="UP000243589"/>
    </source>
</evidence>
<evidence type="ECO:0000256" key="1">
    <source>
        <dbReference type="ARBA" id="ARBA00023125"/>
    </source>
</evidence>
<dbReference type="Gene3D" id="2.40.50.140">
    <property type="entry name" value="Nucleic acid-binding proteins"/>
    <property type="match status" value="1"/>
</dbReference>
<reference evidence="5 6" key="1">
    <citation type="submission" date="2016-01" db="EMBL/GenBank/DDBJ databases">
        <title>Use of Whole Genome Sequencing to ascertain that Brevibacterium massiliense (Roux, Raoult 2009) is a later heterotypic synonym of Brevibacterium ravenspurgense (Mages 2008).</title>
        <authorList>
            <person name="Bernier A.-M."/>
            <person name="Burdz T."/>
            <person name="Huynh C."/>
            <person name="Pachecho A.L."/>
            <person name="Wiebe D."/>
            <person name="Bonner C."/>
            <person name="Bernard K."/>
        </authorList>
    </citation>
    <scope>NUCLEOTIDE SEQUENCE [LARGE SCALE GENOMIC DNA]</scope>
    <source>
        <strain evidence="5 6">CCUG56047</strain>
    </source>
</reference>
<dbReference type="Pfam" id="PF00436">
    <property type="entry name" value="SSB"/>
    <property type="match status" value="1"/>
</dbReference>
<comment type="caution">
    <text evidence="5">The sequence shown here is derived from an EMBL/GenBank/DDBJ whole genome shotgun (WGS) entry which is preliminary data.</text>
</comment>
<keyword evidence="1 2" id="KW-0238">DNA-binding</keyword>
<keyword evidence="6" id="KW-1185">Reference proteome</keyword>
<dbReference type="PANTHER" id="PTHR10302:SF0">
    <property type="entry name" value="SINGLE-STRANDED DNA-BINDING PROTEIN, MITOCHONDRIAL"/>
    <property type="match status" value="1"/>
</dbReference>
<dbReference type="EMBL" id="LQQC01000010">
    <property type="protein sequence ID" value="KXZ58344.1"/>
    <property type="molecule type" value="Genomic_DNA"/>
</dbReference>
<evidence type="ECO:0000256" key="2">
    <source>
        <dbReference type="PROSITE-ProRule" id="PRU00252"/>
    </source>
</evidence>
<dbReference type="AlphaFoldDB" id="A0A150H8K3"/>
<gene>
    <name evidence="5" type="primary">ssb_1</name>
    <name evidence="5" type="ORF">Bravens_01389</name>
</gene>
<evidence type="ECO:0000256" key="3">
    <source>
        <dbReference type="RuleBase" id="RU000524"/>
    </source>
</evidence>
<dbReference type="PATRIC" id="fig|479117.4.peg.1379"/>
<name>A0A150H8K3_9MICO</name>
<feature type="region of interest" description="Disordered" evidence="4">
    <location>
        <begin position="122"/>
        <end position="185"/>
    </location>
</feature>
<dbReference type="InterPro" id="IPR011344">
    <property type="entry name" value="ssDNA-bd"/>
</dbReference>
<dbReference type="GO" id="GO:0009295">
    <property type="term" value="C:nucleoid"/>
    <property type="evidence" value="ECO:0007669"/>
    <property type="project" value="TreeGrafter"/>
</dbReference>
<dbReference type="PANTHER" id="PTHR10302">
    <property type="entry name" value="SINGLE-STRANDED DNA-BINDING PROTEIN"/>
    <property type="match status" value="1"/>
</dbReference>
<feature type="compositionally biased region" description="Basic and acidic residues" evidence="4">
    <location>
        <begin position="122"/>
        <end position="135"/>
    </location>
</feature>
<evidence type="ECO:0000256" key="4">
    <source>
        <dbReference type="SAM" id="MobiDB-lite"/>
    </source>
</evidence>
<accession>A0A150H8K3</accession>
<dbReference type="CDD" id="cd04496">
    <property type="entry name" value="SSB_OBF"/>
    <property type="match status" value="1"/>
</dbReference>
<dbReference type="GO" id="GO:0006260">
    <property type="term" value="P:DNA replication"/>
    <property type="evidence" value="ECO:0007669"/>
    <property type="project" value="InterPro"/>
</dbReference>